<keyword evidence="1" id="KW-1133">Transmembrane helix</keyword>
<evidence type="ECO:0000313" key="2">
    <source>
        <dbReference type="EMBL" id="KAF8425743.1"/>
    </source>
</evidence>
<comment type="caution">
    <text evidence="2">The sequence shown here is derived from an EMBL/GenBank/DDBJ whole genome shotgun (WGS) entry which is preliminary data.</text>
</comment>
<evidence type="ECO:0000313" key="3">
    <source>
        <dbReference type="Proteomes" id="UP001194468"/>
    </source>
</evidence>
<name>A0AAD4BEW2_BOLED</name>
<dbReference type="AlphaFoldDB" id="A0AAD4BEW2"/>
<keyword evidence="1" id="KW-0472">Membrane</keyword>
<keyword evidence="1" id="KW-0812">Transmembrane</keyword>
<feature type="transmembrane region" description="Helical" evidence="1">
    <location>
        <begin position="45"/>
        <end position="64"/>
    </location>
</feature>
<feature type="transmembrane region" description="Helical" evidence="1">
    <location>
        <begin position="20"/>
        <end position="39"/>
    </location>
</feature>
<accession>A0AAD4BEW2</accession>
<proteinExistence type="predicted"/>
<dbReference type="Proteomes" id="UP001194468">
    <property type="component" value="Unassembled WGS sequence"/>
</dbReference>
<protein>
    <submittedName>
        <fullName evidence="2">Uncharacterized protein</fullName>
    </submittedName>
</protein>
<evidence type="ECO:0000256" key="1">
    <source>
        <dbReference type="SAM" id="Phobius"/>
    </source>
</evidence>
<keyword evidence="3" id="KW-1185">Reference proteome</keyword>
<sequence length="75" mass="9139">MTRDSSCIPVMTCLTCRFRLNDIVMILKNFSFWTAYIHSITTRHIYSFIHLSSLFMVHSWYFVYHRTYITLYDQT</sequence>
<gene>
    <name evidence="2" type="ORF">L210DRAFT_3219605</name>
</gene>
<organism evidence="2 3">
    <name type="scientific">Boletus edulis BED1</name>
    <dbReference type="NCBI Taxonomy" id="1328754"/>
    <lineage>
        <taxon>Eukaryota</taxon>
        <taxon>Fungi</taxon>
        <taxon>Dikarya</taxon>
        <taxon>Basidiomycota</taxon>
        <taxon>Agaricomycotina</taxon>
        <taxon>Agaricomycetes</taxon>
        <taxon>Agaricomycetidae</taxon>
        <taxon>Boletales</taxon>
        <taxon>Boletineae</taxon>
        <taxon>Boletaceae</taxon>
        <taxon>Boletoideae</taxon>
        <taxon>Boletus</taxon>
    </lineage>
</organism>
<reference evidence="2" key="1">
    <citation type="submission" date="2019-10" db="EMBL/GenBank/DDBJ databases">
        <authorList>
            <consortium name="DOE Joint Genome Institute"/>
            <person name="Kuo A."/>
            <person name="Miyauchi S."/>
            <person name="Kiss E."/>
            <person name="Drula E."/>
            <person name="Kohler A."/>
            <person name="Sanchez-Garcia M."/>
            <person name="Andreopoulos B."/>
            <person name="Barry K.W."/>
            <person name="Bonito G."/>
            <person name="Buee M."/>
            <person name="Carver A."/>
            <person name="Chen C."/>
            <person name="Cichocki N."/>
            <person name="Clum A."/>
            <person name="Culley D."/>
            <person name="Crous P.W."/>
            <person name="Fauchery L."/>
            <person name="Girlanda M."/>
            <person name="Hayes R."/>
            <person name="Keri Z."/>
            <person name="LaButti K."/>
            <person name="Lipzen A."/>
            <person name="Lombard V."/>
            <person name="Magnuson J."/>
            <person name="Maillard F."/>
            <person name="Morin E."/>
            <person name="Murat C."/>
            <person name="Nolan M."/>
            <person name="Ohm R."/>
            <person name="Pangilinan J."/>
            <person name="Pereira M."/>
            <person name="Perotto S."/>
            <person name="Peter M."/>
            <person name="Riley R."/>
            <person name="Sitrit Y."/>
            <person name="Stielow B."/>
            <person name="Szollosi G."/>
            <person name="Zifcakova L."/>
            <person name="Stursova M."/>
            <person name="Spatafora J.W."/>
            <person name="Tedersoo L."/>
            <person name="Vaario L.-M."/>
            <person name="Yamada A."/>
            <person name="Yan M."/>
            <person name="Wang P."/>
            <person name="Xu J."/>
            <person name="Bruns T."/>
            <person name="Baldrian P."/>
            <person name="Vilgalys R."/>
            <person name="Henrissat B."/>
            <person name="Grigoriev I.V."/>
            <person name="Hibbett D."/>
            <person name="Nagy L.G."/>
            <person name="Martin F.M."/>
        </authorList>
    </citation>
    <scope>NUCLEOTIDE SEQUENCE</scope>
    <source>
        <strain evidence="2">BED1</strain>
    </source>
</reference>
<reference evidence="2" key="2">
    <citation type="journal article" date="2020" name="Nat. Commun.">
        <title>Large-scale genome sequencing of mycorrhizal fungi provides insights into the early evolution of symbiotic traits.</title>
        <authorList>
            <person name="Miyauchi S."/>
            <person name="Kiss E."/>
            <person name="Kuo A."/>
            <person name="Drula E."/>
            <person name="Kohler A."/>
            <person name="Sanchez-Garcia M."/>
            <person name="Morin E."/>
            <person name="Andreopoulos B."/>
            <person name="Barry K.W."/>
            <person name="Bonito G."/>
            <person name="Buee M."/>
            <person name="Carver A."/>
            <person name="Chen C."/>
            <person name="Cichocki N."/>
            <person name="Clum A."/>
            <person name="Culley D."/>
            <person name="Crous P.W."/>
            <person name="Fauchery L."/>
            <person name="Girlanda M."/>
            <person name="Hayes R.D."/>
            <person name="Keri Z."/>
            <person name="LaButti K."/>
            <person name="Lipzen A."/>
            <person name="Lombard V."/>
            <person name="Magnuson J."/>
            <person name="Maillard F."/>
            <person name="Murat C."/>
            <person name="Nolan M."/>
            <person name="Ohm R.A."/>
            <person name="Pangilinan J."/>
            <person name="Pereira M.F."/>
            <person name="Perotto S."/>
            <person name="Peter M."/>
            <person name="Pfister S."/>
            <person name="Riley R."/>
            <person name="Sitrit Y."/>
            <person name="Stielow J.B."/>
            <person name="Szollosi G."/>
            <person name="Zifcakova L."/>
            <person name="Stursova M."/>
            <person name="Spatafora J.W."/>
            <person name="Tedersoo L."/>
            <person name="Vaario L.M."/>
            <person name="Yamada A."/>
            <person name="Yan M."/>
            <person name="Wang P."/>
            <person name="Xu J."/>
            <person name="Bruns T."/>
            <person name="Baldrian P."/>
            <person name="Vilgalys R."/>
            <person name="Dunand C."/>
            <person name="Henrissat B."/>
            <person name="Grigoriev I.V."/>
            <person name="Hibbett D."/>
            <person name="Nagy L.G."/>
            <person name="Martin F.M."/>
        </authorList>
    </citation>
    <scope>NUCLEOTIDE SEQUENCE</scope>
    <source>
        <strain evidence="2">BED1</strain>
    </source>
</reference>
<dbReference type="EMBL" id="WHUW01000093">
    <property type="protein sequence ID" value="KAF8425743.1"/>
    <property type="molecule type" value="Genomic_DNA"/>
</dbReference>